<dbReference type="InterPro" id="IPR036615">
    <property type="entry name" value="Mur_ligase_C_dom_sf"/>
</dbReference>
<keyword evidence="17 21" id="KW-0961">Cell wall biogenesis/degradation</keyword>
<evidence type="ECO:0000256" key="11">
    <source>
        <dbReference type="ARBA" id="ARBA00022840"/>
    </source>
</evidence>
<dbReference type="InterPro" id="IPR003170">
    <property type="entry name" value="MurB"/>
</dbReference>
<dbReference type="NCBIfam" id="NF010480">
    <property type="entry name" value="PRK13905.1"/>
    <property type="match status" value="1"/>
</dbReference>
<dbReference type="SUPFAM" id="SSF56194">
    <property type="entry name" value="Uridine diphospho-N-Acetylenolpyruvylglucosamine reductase, MurB, C-terminal domain"/>
    <property type="match status" value="1"/>
</dbReference>
<keyword evidence="9 21" id="KW-0547">Nucleotide-binding</keyword>
<dbReference type="Pfam" id="PF08245">
    <property type="entry name" value="Mur_ligase_M"/>
    <property type="match status" value="1"/>
</dbReference>
<dbReference type="GO" id="GO:0005524">
    <property type="term" value="F:ATP binding"/>
    <property type="evidence" value="ECO:0007669"/>
    <property type="project" value="UniProtKB-UniRule"/>
</dbReference>
<evidence type="ECO:0000256" key="19">
    <source>
        <dbReference type="ARBA" id="ARBA00048914"/>
    </source>
</evidence>
<dbReference type="HAMAP" id="MF_00037">
    <property type="entry name" value="MurB"/>
    <property type="match status" value="1"/>
</dbReference>
<evidence type="ECO:0000256" key="1">
    <source>
        <dbReference type="ARBA" id="ARBA00001974"/>
    </source>
</evidence>
<keyword evidence="7 21" id="KW-0132">Cell division</keyword>
<evidence type="ECO:0000256" key="10">
    <source>
        <dbReference type="ARBA" id="ARBA00022827"/>
    </source>
</evidence>
<dbReference type="AlphaFoldDB" id="A0A0S7BX01"/>
<evidence type="ECO:0000256" key="3">
    <source>
        <dbReference type="ARBA" id="ARBA00004496"/>
    </source>
</evidence>
<dbReference type="STRING" id="1678840.ATC1_131744"/>
<dbReference type="InterPro" id="IPR036565">
    <property type="entry name" value="Mur-like_cat_sf"/>
</dbReference>
<dbReference type="InterPro" id="IPR016167">
    <property type="entry name" value="FAD-bd_PCMH_sub1"/>
</dbReference>
<dbReference type="InterPro" id="IPR016166">
    <property type="entry name" value="FAD-bd_PCMH"/>
</dbReference>
<evidence type="ECO:0000256" key="12">
    <source>
        <dbReference type="ARBA" id="ARBA00022857"/>
    </source>
</evidence>
<dbReference type="GO" id="GO:0071555">
    <property type="term" value="P:cell wall organization"/>
    <property type="evidence" value="ECO:0007669"/>
    <property type="project" value="UniProtKB-KW"/>
</dbReference>
<evidence type="ECO:0000256" key="9">
    <source>
        <dbReference type="ARBA" id="ARBA00022741"/>
    </source>
</evidence>
<dbReference type="Gene3D" id="3.30.43.10">
    <property type="entry name" value="Uridine Diphospho-n-acetylenolpyruvylglucosamine Reductase, domain 2"/>
    <property type="match status" value="1"/>
</dbReference>
<dbReference type="InterPro" id="IPR011601">
    <property type="entry name" value="MurB_C"/>
</dbReference>
<organism evidence="23">
    <name type="scientific">Flexilinea flocculi</name>
    <dbReference type="NCBI Taxonomy" id="1678840"/>
    <lineage>
        <taxon>Bacteria</taxon>
        <taxon>Bacillati</taxon>
        <taxon>Chloroflexota</taxon>
        <taxon>Anaerolineae</taxon>
        <taxon>Anaerolineales</taxon>
        <taxon>Anaerolineaceae</taxon>
        <taxon>Flexilinea</taxon>
    </lineage>
</organism>
<keyword evidence="14 21" id="KW-0573">Peptidoglycan synthesis</keyword>
<feature type="binding site" evidence="21">
    <location>
        <begin position="113"/>
        <end position="119"/>
    </location>
    <ligand>
        <name>ATP</name>
        <dbReference type="ChEBI" id="CHEBI:30616"/>
    </ligand>
</feature>
<evidence type="ECO:0000256" key="4">
    <source>
        <dbReference type="ARBA" id="ARBA00004752"/>
    </source>
</evidence>
<dbReference type="SUPFAM" id="SSF51984">
    <property type="entry name" value="MurCD N-terminal domain"/>
    <property type="match status" value="1"/>
</dbReference>
<dbReference type="Proteomes" id="UP000053370">
    <property type="component" value="Unassembled WGS sequence"/>
</dbReference>
<comment type="cofactor">
    <cofactor evidence="1 20">
        <name>FAD</name>
        <dbReference type="ChEBI" id="CHEBI:57692"/>
    </cofactor>
</comment>
<evidence type="ECO:0000256" key="14">
    <source>
        <dbReference type="ARBA" id="ARBA00022984"/>
    </source>
</evidence>
<comment type="subcellular location">
    <subcellularLocation>
        <location evidence="3 21">Cytoplasm</location>
    </subcellularLocation>
</comment>
<dbReference type="OrthoDB" id="9804126at2"/>
<gene>
    <name evidence="21" type="primary">murC</name>
    <name evidence="20" type="synonym">murB</name>
    <name evidence="23" type="ORF">ATC1_131744</name>
</gene>
<dbReference type="Gene3D" id="3.40.1190.10">
    <property type="entry name" value="Mur-like, catalytic domain"/>
    <property type="match status" value="1"/>
</dbReference>
<keyword evidence="24" id="KW-1185">Reference proteome</keyword>
<dbReference type="Gene3D" id="3.40.50.720">
    <property type="entry name" value="NAD(P)-binding Rossmann-like Domain"/>
    <property type="match status" value="1"/>
</dbReference>
<keyword evidence="6 21" id="KW-0436">Ligase</keyword>
<evidence type="ECO:0000256" key="6">
    <source>
        <dbReference type="ARBA" id="ARBA00022598"/>
    </source>
</evidence>
<evidence type="ECO:0000256" key="8">
    <source>
        <dbReference type="ARBA" id="ARBA00022630"/>
    </source>
</evidence>
<evidence type="ECO:0000313" key="24">
    <source>
        <dbReference type="Proteomes" id="UP000053370"/>
    </source>
</evidence>
<keyword evidence="16 21" id="KW-0131">Cell cycle</keyword>
<evidence type="ECO:0000259" key="22">
    <source>
        <dbReference type="PROSITE" id="PS51387"/>
    </source>
</evidence>
<dbReference type="Gene3D" id="3.90.78.10">
    <property type="entry name" value="UDP-N-acetylenolpyruvoylglucosamine reductase, C-terminal domain"/>
    <property type="match status" value="1"/>
</dbReference>
<dbReference type="Gene3D" id="3.30.465.10">
    <property type="match status" value="1"/>
</dbReference>
<feature type="active site" evidence="20">
    <location>
        <position position="634"/>
    </location>
</feature>
<dbReference type="GO" id="GO:0008762">
    <property type="term" value="F:UDP-N-acetylmuramate dehydrogenase activity"/>
    <property type="evidence" value="ECO:0007669"/>
    <property type="project" value="UniProtKB-UniRule"/>
</dbReference>
<dbReference type="EMBL" id="DF968181">
    <property type="protein sequence ID" value="GAP41748.1"/>
    <property type="molecule type" value="Genomic_DNA"/>
</dbReference>
<dbReference type="InterPro" id="IPR005758">
    <property type="entry name" value="UDP-N-AcMur_Ala_ligase_MurC"/>
</dbReference>
<dbReference type="InterPro" id="IPR016169">
    <property type="entry name" value="FAD-bd_PCMH_sub2"/>
</dbReference>
<comment type="catalytic activity">
    <reaction evidence="18 21">
        <text>UDP-N-acetyl-alpha-D-muramate + L-alanine + ATP = UDP-N-acetyl-alpha-D-muramoyl-L-alanine + ADP + phosphate + H(+)</text>
        <dbReference type="Rhea" id="RHEA:23372"/>
        <dbReference type="ChEBI" id="CHEBI:15378"/>
        <dbReference type="ChEBI" id="CHEBI:30616"/>
        <dbReference type="ChEBI" id="CHEBI:43474"/>
        <dbReference type="ChEBI" id="CHEBI:57972"/>
        <dbReference type="ChEBI" id="CHEBI:70757"/>
        <dbReference type="ChEBI" id="CHEBI:83898"/>
        <dbReference type="ChEBI" id="CHEBI:456216"/>
        <dbReference type="EC" id="6.3.2.8"/>
    </reaction>
</comment>
<feature type="active site" evidence="20">
    <location>
        <position position="756"/>
    </location>
</feature>
<protein>
    <recommendedName>
        <fullName evidence="20 21">Multifunctional fusion protein</fullName>
    </recommendedName>
    <domain>
        <recommendedName>
            <fullName evidence="20">UDP-N-acetylenolpyruvoylglucosamine reductase</fullName>
            <ecNumber evidence="20">1.3.1.98</ecNumber>
        </recommendedName>
        <alternativeName>
            <fullName evidence="20">UDP-N-acetylmuramate dehydrogenase</fullName>
        </alternativeName>
    </domain>
    <domain>
        <recommendedName>
            <fullName evidence="21">UDP-N-acetylmuramate--L-alanine ligase</fullName>
            <ecNumber evidence="21">6.3.2.8</ecNumber>
        </recommendedName>
        <alternativeName>
            <fullName evidence="21">UDP-N-acetylmuramoyl-L-alanine synthetase</fullName>
        </alternativeName>
    </domain>
</protein>
<feature type="domain" description="FAD-binding PCMH-type" evidence="22">
    <location>
        <begin position="488"/>
        <end position="672"/>
    </location>
</feature>
<keyword evidence="8 20" id="KW-0285">Flavoprotein</keyword>
<dbReference type="GO" id="GO:0051301">
    <property type="term" value="P:cell division"/>
    <property type="evidence" value="ECO:0007669"/>
    <property type="project" value="UniProtKB-KW"/>
</dbReference>
<dbReference type="PANTHER" id="PTHR43445">
    <property type="entry name" value="UDP-N-ACETYLMURAMATE--L-ALANINE LIGASE-RELATED"/>
    <property type="match status" value="1"/>
</dbReference>
<dbReference type="InterPro" id="IPR050061">
    <property type="entry name" value="MurCDEF_pg_biosynth"/>
</dbReference>
<comment type="catalytic activity">
    <reaction evidence="19 20">
        <text>UDP-N-acetyl-alpha-D-muramate + NADP(+) = UDP-N-acetyl-3-O-(1-carboxyvinyl)-alpha-D-glucosamine + NADPH + H(+)</text>
        <dbReference type="Rhea" id="RHEA:12248"/>
        <dbReference type="ChEBI" id="CHEBI:15378"/>
        <dbReference type="ChEBI" id="CHEBI:57783"/>
        <dbReference type="ChEBI" id="CHEBI:58349"/>
        <dbReference type="ChEBI" id="CHEBI:68483"/>
        <dbReference type="ChEBI" id="CHEBI:70757"/>
        <dbReference type="EC" id="1.3.1.98"/>
    </reaction>
</comment>
<dbReference type="GO" id="GO:0071949">
    <property type="term" value="F:FAD binding"/>
    <property type="evidence" value="ECO:0007669"/>
    <property type="project" value="InterPro"/>
</dbReference>
<comment type="similarity">
    <text evidence="20">Belongs to the MurB family.</text>
</comment>
<proteinExistence type="inferred from homology"/>
<accession>A0A0S7BX01</accession>
<dbReference type="EC" id="1.3.1.98" evidence="20"/>
<comment type="pathway">
    <text evidence="4 21">Cell wall biogenesis; peptidoglycan biosynthesis.</text>
</comment>
<dbReference type="HAMAP" id="MF_00046">
    <property type="entry name" value="MurC"/>
    <property type="match status" value="1"/>
</dbReference>
<dbReference type="InterPro" id="IPR036318">
    <property type="entry name" value="FAD-bd_PCMH-like_sf"/>
</dbReference>
<dbReference type="NCBIfam" id="TIGR00179">
    <property type="entry name" value="murB"/>
    <property type="match status" value="1"/>
</dbReference>
<evidence type="ECO:0000256" key="20">
    <source>
        <dbReference type="HAMAP-Rule" id="MF_00037"/>
    </source>
</evidence>
<keyword evidence="5 21" id="KW-0963">Cytoplasm</keyword>
<keyword evidence="13 21" id="KW-0133">Cell shape</keyword>
<keyword evidence="15 20" id="KW-0560">Oxidoreductase</keyword>
<dbReference type="SUPFAM" id="SSF56176">
    <property type="entry name" value="FAD-binding/transporter-associated domain-like"/>
    <property type="match status" value="1"/>
</dbReference>
<dbReference type="SUPFAM" id="SSF53623">
    <property type="entry name" value="MurD-like peptide ligases, catalytic domain"/>
    <property type="match status" value="1"/>
</dbReference>
<dbReference type="InterPro" id="IPR004101">
    <property type="entry name" value="Mur_ligase_C"/>
</dbReference>
<dbReference type="NCBIfam" id="TIGR01082">
    <property type="entry name" value="murC"/>
    <property type="match status" value="1"/>
</dbReference>
<evidence type="ECO:0000256" key="2">
    <source>
        <dbReference type="ARBA" id="ARBA00003921"/>
    </source>
</evidence>
<dbReference type="Pfam" id="PF02873">
    <property type="entry name" value="MurB_C"/>
    <property type="match status" value="1"/>
</dbReference>
<dbReference type="GO" id="GO:0008360">
    <property type="term" value="P:regulation of cell shape"/>
    <property type="evidence" value="ECO:0007669"/>
    <property type="project" value="UniProtKB-KW"/>
</dbReference>
<evidence type="ECO:0000256" key="18">
    <source>
        <dbReference type="ARBA" id="ARBA00047833"/>
    </source>
</evidence>
<evidence type="ECO:0000256" key="16">
    <source>
        <dbReference type="ARBA" id="ARBA00023306"/>
    </source>
</evidence>
<dbReference type="InterPro" id="IPR006094">
    <property type="entry name" value="Oxid_FAD_bind_N"/>
</dbReference>
<dbReference type="GO" id="GO:0009252">
    <property type="term" value="P:peptidoglycan biosynthetic process"/>
    <property type="evidence" value="ECO:0007669"/>
    <property type="project" value="UniProtKB-UniRule"/>
</dbReference>
<dbReference type="GO" id="GO:0005737">
    <property type="term" value="C:cytoplasm"/>
    <property type="evidence" value="ECO:0007669"/>
    <property type="project" value="UniProtKB-SubCell"/>
</dbReference>
<dbReference type="PANTHER" id="PTHR43445:SF3">
    <property type="entry name" value="UDP-N-ACETYLMURAMATE--L-ALANINE LIGASE"/>
    <property type="match status" value="1"/>
</dbReference>
<dbReference type="InterPro" id="IPR013221">
    <property type="entry name" value="Mur_ligase_cen"/>
</dbReference>
<feature type="active site" description="Proton donor" evidence="20">
    <location>
        <position position="686"/>
    </location>
</feature>
<dbReference type="RefSeq" id="WP_062283590.1">
    <property type="nucleotide sequence ID" value="NZ_DF968181.1"/>
</dbReference>
<dbReference type="PATRIC" id="fig|1678840.3.peg.3264"/>
<sequence length="761" mass="83931">MKNLKGKHIHIIGIGGTGMSAIALVLHELGVNVTGSDRSNSISVSQLEKNGIYVKIGHSAENVKDADIVVYSSAIAEENPELIEARRMGIPAQKRMEFLDSILSEREVIAISGTHGKTTTTSMTAWILKSLQMQPGFIIGSTPKNIGKNAEAGKGNLFVIEADEYDRMFLGLHPAIAVVTKIEHDHPDCYPTESQYLSVFSEFLANTRENGIILLNSDDPKQASLSEKVNSLVKIYTFGIEKASDFQAEKCEITENGCYRFVFSDNLQKKQTIIQLSIAGKHNVYNALAALSICSLKGLNLDDAADALKNFQGIERRFETIAEWNGIKVIDDYAHHPTEIKATLTAARDAFPHRRIWALWQPHTYSRTKSLLNEFCDSFNLADVLFVTNIYASREKQTDFGFEDLKTALKQKYPKAFFADTNEMAVELLRQQLRPDDVVVTLSAGDANQFGPAAIHRMIDDMKTDFNVKYSNTIQHNMPLSQFSRALCGGPAKEIITANSIEELIEIIKFYQINHDPYKVFGGLTNVLFSDNGFDGTVILNHSAKIAIYPQGDSAVVIADSGLPLISVVKTCAETGLEGFEWAYGIPGTLGGAVYGNAGAFGHETKELVKTITLLKEDTEVIEIPNEKMGFGYRSSILKDKLMRGTVLRVAMELNYGDPLVIKEKMDQIIAKRRVVHPEGKGSLGSVFKNPAGFYAGKLIEECGLKGKTIGRVHISEAHGNTIITEPGAKSADYVALMQLMQKEVKERFGIDLIPEIEVLP</sequence>
<dbReference type="SUPFAM" id="SSF53244">
    <property type="entry name" value="MurD-like peptide ligases, peptide-binding domain"/>
    <property type="match status" value="1"/>
</dbReference>
<dbReference type="EC" id="6.3.2.8" evidence="21"/>
<evidence type="ECO:0000256" key="17">
    <source>
        <dbReference type="ARBA" id="ARBA00023316"/>
    </source>
</evidence>
<dbReference type="Pfam" id="PF01565">
    <property type="entry name" value="FAD_binding_4"/>
    <property type="match status" value="1"/>
</dbReference>
<dbReference type="InterPro" id="IPR036635">
    <property type="entry name" value="MurB_C_sf"/>
</dbReference>
<dbReference type="UniPathway" id="UPA00219"/>
<evidence type="ECO:0000256" key="5">
    <source>
        <dbReference type="ARBA" id="ARBA00022490"/>
    </source>
</evidence>
<dbReference type="Pfam" id="PF02875">
    <property type="entry name" value="Mur_ligase_C"/>
    <property type="match status" value="1"/>
</dbReference>
<comment type="function">
    <text evidence="2 21">Cell wall formation.</text>
</comment>
<dbReference type="InterPro" id="IPR000713">
    <property type="entry name" value="Mur_ligase_N"/>
</dbReference>
<evidence type="ECO:0000313" key="23">
    <source>
        <dbReference type="EMBL" id="GAP41748.1"/>
    </source>
</evidence>
<keyword evidence="10 20" id="KW-0274">FAD</keyword>
<dbReference type="Gene3D" id="3.90.190.20">
    <property type="entry name" value="Mur ligase, C-terminal domain"/>
    <property type="match status" value="1"/>
</dbReference>
<keyword evidence="11 21" id="KW-0067">ATP-binding</keyword>
<dbReference type="GO" id="GO:0008763">
    <property type="term" value="F:UDP-N-acetylmuramate-L-alanine ligase activity"/>
    <property type="evidence" value="ECO:0007669"/>
    <property type="project" value="UniProtKB-UniRule"/>
</dbReference>
<evidence type="ECO:0000256" key="21">
    <source>
        <dbReference type="HAMAP-Rule" id="MF_00046"/>
    </source>
</evidence>
<dbReference type="PROSITE" id="PS51387">
    <property type="entry name" value="FAD_PCMH"/>
    <property type="match status" value="1"/>
</dbReference>
<comment type="similarity">
    <text evidence="21">Belongs to the MurCDEF family.</text>
</comment>
<evidence type="ECO:0000256" key="13">
    <source>
        <dbReference type="ARBA" id="ARBA00022960"/>
    </source>
</evidence>
<dbReference type="Pfam" id="PF01225">
    <property type="entry name" value="Mur_ligase"/>
    <property type="match status" value="1"/>
</dbReference>
<evidence type="ECO:0000256" key="7">
    <source>
        <dbReference type="ARBA" id="ARBA00022618"/>
    </source>
</evidence>
<reference evidence="23" key="1">
    <citation type="journal article" date="2015" name="Genome Announc.">
        <title>Draft Genome Sequence of Anaerolineae Strain TC1, a Novel Isolate from a Methanogenic Wastewater Treatment System.</title>
        <authorList>
            <person name="Matsuura N."/>
            <person name="Tourlousse D.M."/>
            <person name="Sun L."/>
            <person name="Toyonaga M."/>
            <person name="Kuroda K."/>
            <person name="Ohashi A."/>
            <person name="Cruz R."/>
            <person name="Yamaguchi T."/>
            <person name="Sekiguchi Y."/>
        </authorList>
    </citation>
    <scope>NUCLEOTIDE SEQUENCE [LARGE SCALE GENOMIC DNA]</scope>
    <source>
        <strain evidence="23">TC1</strain>
    </source>
</reference>
<keyword evidence="12 20" id="KW-0521">NADP</keyword>
<name>A0A0S7BX01_9CHLR</name>
<evidence type="ECO:0000256" key="15">
    <source>
        <dbReference type="ARBA" id="ARBA00023002"/>
    </source>
</evidence>